<evidence type="ECO:0000256" key="7">
    <source>
        <dbReference type="ARBA" id="ARBA00023065"/>
    </source>
</evidence>
<keyword evidence="10 11" id="KW-0998">Cell outer membrane</keyword>
<dbReference type="EMBL" id="CP031769">
    <property type="protein sequence ID" value="AXR06075.1"/>
    <property type="molecule type" value="Genomic_DNA"/>
</dbReference>
<keyword evidence="7" id="KW-0406">Ion transport</keyword>
<evidence type="ECO:0000256" key="6">
    <source>
        <dbReference type="ARBA" id="ARBA00023004"/>
    </source>
</evidence>
<dbReference type="Pfam" id="PF00593">
    <property type="entry name" value="TonB_dep_Rec_b-barrel"/>
    <property type="match status" value="1"/>
</dbReference>
<evidence type="ECO:0000256" key="10">
    <source>
        <dbReference type="ARBA" id="ARBA00023237"/>
    </source>
</evidence>
<evidence type="ECO:0000256" key="9">
    <source>
        <dbReference type="ARBA" id="ARBA00023136"/>
    </source>
</evidence>
<dbReference type="PANTHER" id="PTHR32552:SF81">
    <property type="entry name" value="TONB-DEPENDENT OUTER MEMBRANE RECEPTOR"/>
    <property type="match status" value="1"/>
</dbReference>
<evidence type="ECO:0000259" key="14">
    <source>
        <dbReference type="Pfam" id="PF00593"/>
    </source>
</evidence>
<organism evidence="16 17">
    <name type="scientific">Salinimonas sediminis</name>
    <dbReference type="NCBI Taxonomy" id="2303538"/>
    <lineage>
        <taxon>Bacteria</taxon>
        <taxon>Pseudomonadati</taxon>
        <taxon>Pseudomonadota</taxon>
        <taxon>Gammaproteobacteria</taxon>
        <taxon>Alteromonadales</taxon>
        <taxon>Alteromonadaceae</taxon>
        <taxon>Alteromonas/Salinimonas group</taxon>
        <taxon>Salinimonas</taxon>
    </lineage>
</organism>
<dbReference type="Proteomes" id="UP000262073">
    <property type="component" value="Chromosome"/>
</dbReference>
<dbReference type="InterPro" id="IPR000531">
    <property type="entry name" value="Beta-barrel_TonB"/>
</dbReference>
<keyword evidence="8 12" id="KW-0798">TonB box</keyword>
<feature type="chain" id="PRO_5016847927" evidence="13">
    <location>
        <begin position="33"/>
        <end position="778"/>
    </location>
</feature>
<gene>
    <name evidence="16" type="ORF">D0Y50_06620</name>
</gene>
<dbReference type="Gene3D" id="2.40.170.20">
    <property type="entry name" value="TonB-dependent receptor, beta-barrel domain"/>
    <property type="match status" value="1"/>
</dbReference>
<sequence>MTDPFSMLSRLTRPRQLGILLLVGLCAPDSFAEQPASSQQSQLKQAQLGHIEVTARKKAETLQQVPISLSVAGGADLAEKGVTTLTEVARYSPNTSLLSSRGTNSTLTAFIRGLGQLDPLWGYESGVGVYVDDVYLARPQGALLNLLDTERIEILRGPQGTLYGKNTIGGAIRYVTKALTGDPGLTVEGTLGAYDQADFRLSGQYPLIDDTMFIAVAFANLQRDGYGQYLATSLADQNLENYNKDVQIARLTLELHPFEQLFIRLAWDETQDNSNARGGFRLLPSTRFDVMAPASVFDASTSLPTRNQVETEGSSWRVLYAPDADIQMKYIGSRRTSYSQTNIDIDSTAMDILDVPAVYDDKNHTHEIQLNVDKTAFQWVGGVYFYDGDACGVFDGILGVLGRDLASQGVLEATTSGVTSQVAGCNNSRSWAGYAHLDYTLSGNWTLSMGARYTDEHREASVFNDIVPFILYPQSGWIPGYQRPADMPLNQVLGADTDNDGKPDASTRQSWQRFTPKLGLTYHYSPYTMYYVSYAQGFKSGTFNQRATTNEPGVEPEVVDSVELGVKSDITDTLRINASAFTYIHSDRQYLGFDGTSDNLTALQQQLRNAAKTRGSGLETEITYAVTPGLSLYLTYGLLNFTIKENLATPPLVGQAHSPEQTVNLAAQYTLDTQLGFFTFNANYYYRDDYLIFETSDVLSQPGFGVADMSISWESPELNWYGGLHLKNISDEVYLTGGYEFVQRNEDGSFAPGLGNDTTLVGYYGEPRTLQLTIGYRF</sequence>
<keyword evidence="9 11" id="KW-0472">Membrane</keyword>
<comment type="subcellular location">
    <subcellularLocation>
        <location evidence="1 11">Cell outer membrane</location>
        <topology evidence="1 11">Multi-pass membrane protein</topology>
    </subcellularLocation>
</comment>
<dbReference type="InterPro" id="IPR012910">
    <property type="entry name" value="Plug_dom"/>
</dbReference>
<evidence type="ECO:0000256" key="11">
    <source>
        <dbReference type="PROSITE-ProRule" id="PRU01360"/>
    </source>
</evidence>
<evidence type="ECO:0000256" key="1">
    <source>
        <dbReference type="ARBA" id="ARBA00004571"/>
    </source>
</evidence>
<dbReference type="InterPro" id="IPR036942">
    <property type="entry name" value="Beta-barrel_TonB_sf"/>
</dbReference>
<keyword evidence="3 11" id="KW-1134">Transmembrane beta strand</keyword>
<feature type="domain" description="TonB-dependent receptor-like beta-barrel" evidence="14">
    <location>
        <begin position="279"/>
        <end position="714"/>
    </location>
</feature>
<keyword evidence="2 11" id="KW-0813">Transport</keyword>
<feature type="signal peptide" evidence="13">
    <location>
        <begin position="1"/>
        <end position="32"/>
    </location>
</feature>
<comment type="similarity">
    <text evidence="11 12">Belongs to the TonB-dependent receptor family.</text>
</comment>
<evidence type="ECO:0000313" key="17">
    <source>
        <dbReference type="Proteomes" id="UP000262073"/>
    </source>
</evidence>
<dbReference type="SUPFAM" id="SSF56935">
    <property type="entry name" value="Porins"/>
    <property type="match status" value="1"/>
</dbReference>
<evidence type="ECO:0000256" key="2">
    <source>
        <dbReference type="ARBA" id="ARBA00022448"/>
    </source>
</evidence>
<evidence type="ECO:0000259" key="15">
    <source>
        <dbReference type="Pfam" id="PF07715"/>
    </source>
</evidence>
<reference evidence="16 17" key="1">
    <citation type="submission" date="2018-08" db="EMBL/GenBank/DDBJ databases">
        <title>Salinimonas sediminis sp. nov., a piezophilic bacterium isolated from a deep-sea sediment sample from the New Britain Trench.</title>
        <authorList>
            <person name="Cao J."/>
        </authorList>
    </citation>
    <scope>NUCLEOTIDE SEQUENCE [LARGE SCALE GENOMIC DNA]</scope>
    <source>
        <strain evidence="16 17">N102</strain>
    </source>
</reference>
<keyword evidence="13" id="KW-0732">Signal</keyword>
<dbReference type="RefSeq" id="WP_117316072.1">
    <property type="nucleotide sequence ID" value="NZ_CP031769.1"/>
</dbReference>
<dbReference type="GO" id="GO:0009279">
    <property type="term" value="C:cell outer membrane"/>
    <property type="evidence" value="ECO:0007669"/>
    <property type="project" value="UniProtKB-SubCell"/>
</dbReference>
<dbReference type="KEGG" id="salm:D0Y50_06620"/>
<feature type="domain" description="TonB-dependent receptor plug" evidence="15">
    <location>
        <begin position="62"/>
        <end position="171"/>
    </location>
</feature>
<dbReference type="AlphaFoldDB" id="A0A346NKL8"/>
<keyword evidence="17" id="KW-1185">Reference proteome</keyword>
<dbReference type="GO" id="GO:0006826">
    <property type="term" value="P:iron ion transport"/>
    <property type="evidence" value="ECO:0007669"/>
    <property type="project" value="UniProtKB-KW"/>
</dbReference>
<dbReference type="InterPro" id="IPR039426">
    <property type="entry name" value="TonB-dep_rcpt-like"/>
</dbReference>
<keyword evidence="6" id="KW-0408">Iron</keyword>
<evidence type="ECO:0000256" key="12">
    <source>
        <dbReference type="RuleBase" id="RU003357"/>
    </source>
</evidence>
<protein>
    <submittedName>
        <fullName evidence="16">TonB-dependent receptor</fullName>
    </submittedName>
</protein>
<keyword evidence="5 11" id="KW-0812">Transmembrane</keyword>
<evidence type="ECO:0000256" key="4">
    <source>
        <dbReference type="ARBA" id="ARBA00022496"/>
    </source>
</evidence>
<proteinExistence type="inferred from homology"/>
<keyword evidence="16" id="KW-0675">Receptor</keyword>
<keyword evidence="4" id="KW-0410">Iron transport</keyword>
<dbReference type="PROSITE" id="PS52016">
    <property type="entry name" value="TONB_DEPENDENT_REC_3"/>
    <property type="match status" value="1"/>
</dbReference>
<evidence type="ECO:0000256" key="13">
    <source>
        <dbReference type="SAM" id="SignalP"/>
    </source>
</evidence>
<evidence type="ECO:0000313" key="16">
    <source>
        <dbReference type="EMBL" id="AXR06075.1"/>
    </source>
</evidence>
<dbReference type="Pfam" id="PF07715">
    <property type="entry name" value="Plug"/>
    <property type="match status" value="1"/>
</dbReference>
<dbReference type="PANTHER" id="PTHR32552">
    <property type="entry name" value="FERRICHROME IRON RECEPTOR-RELATED"/>
    <property type="match status" value="1"/>
</dbReference>
<name>A0A346NKL8_9ALTE</name>
<accession>A0A346NKL8</accession>
<evidence type="ECO:0000256" key="3">
    <source>
        <dbReference type="ARBA" id="ARBA00022452"/>
    </source>
</evidence>
<evidence type="ECO:0000256" key="5">
    <source>
        <dbReference type="ARBA" id="ARBA00022692"/>
    </source>
</evidence>
<evidence type="ECO:0000256" key="8">
    <source>
        <dbReference type="ARBA" id="ARBA00023077"/>
    </source>
</evidence>
<dbReference type="OrthoDB" id="7051185at2"/>